<dbReference type="AlphaFoldDB" id="A0ABD3R6I8"/>
<gene>
    <name evidence="1" type="ORF">ACHAXA_007627</name>
</gene>
<keyword evidence="2" id="KW-1185">Reference proteome</keyword>
<evidence type="ECO:0008006" key="3">
    <source>
        <dbReference type="Google" id="ProtNLM"/>
    </source>
</evidence>
<protein>
    <recommendedName>
        <fullName evidence="3">HMA domain-containing protein</fullName>
    </recommendedName>
</protein>
<proteinExistence type="predicted"/>
<organism evidence="1 2">
    <name type="scientific">Cyclostephanos tholiformis</name>
    <dbReference type="NCBI Taxonomy" id="382380"/>
    <lineage>
        <taxon>Eukaryota</taxon>
        <taxon>Sar</taxon>
        <taxon>Stramenopiles</taxon>
        <taxon>Ochrophyta</taxon>
        <taxon>Bacillariophyta</taxon>
        <taxon>Coscinodiscophyceae</taxon>
        <taxon>Thalassiosirophycidae</taxon>
        <taxon>Stephanodiscales</taxon>
        <taxon>Stephanodiscaceae</taxon>
        <taxon>Cyclostephanos</taxon>
    </lineage>
</organism>
<evidence type="ECO:0000313" key="1">
    <source>
        <dbReference type="EMBL" id="KAL3808343.1"/>
    </source>
</evidence>
<dbReference type="Proteomes" id="UP001530377">
    <property type="component" value="Unassembled WGS sequence"/>
</dbReference>
<reference evidence="1 2" key="1">
    <citation type="submission" date="2024-10" db="EMBL/GenBank/DDBJ databases">
        <title>Updated reference genomes for cyclostephanoid diatoms.</title>
        <authorList>
            <person name="Roberts W.R."/>
            <person name="Alverson A.J."/>
        </authorList>
    </citation>
    <scope>NUCLEOTIDE SEQUENCE [LARGE SCALE GENOMIC DNA]</scope>
    <source>
        <strain evidence="1 2">AJA228-03</strain>
    </source>
</reference>
<accession>A0ABD3R6I8</accession>
<sequence length="214" mass="23170">MRMTGLPKVLSSSIGLPLLSSSCCAIQLMMNALTGWGCAGFNSYLGPFRPTLLSLLLIYTWKMLPYQSSGWTIVSLSLAFLPELVDVWNANRSRQWRQRTRVDDKRDMGEKLTSLSSSSITVEAKLILNIPTMGCVACVNKVDASIRGCNSAASIRDETSWLNGDAAKGGGAAELTIVGGTNEEIDRIVEEVVASVKDAGFRCDVESLRIDGKT</sequence>
<dbReference type="PROSITE" id="PS51257">
    <property type="entry name" value="PROKAR_LIPOPROTEIN"/>
    <property type="match status" value="1"/>
</dbReference>
<dbReference type="EMBL" id="JALLPB020000519">
    <property type="protein sequence ID" value="KAL3808343.1"/>
    <property type="molecule type" value="Genomic_DNA"/>
</dbReference>
<name>A0ABD3R6I8_9STRA</name>
<comment type="caution">
    <text evidence="1">The sequence shown here is derived from an EMBL/GenBank/DDBJ whole genome shotgun (WGS) entry which is preliminary data.</text>
</comment>
<evidence type="ECO:0000313" key="2">
    <source>
        <dbReference type="Proteomes" id="UP001530377"/>
    </source>
</evidence>